<dbReference type="Gene3D" id="3.30.70.1380">
    <property type="entry name" value="Transcriptional regulatory protein pf0864 domain like"/>
    <property type="match status" value="1"/>
</dbReference>
<protein>
    <submittedName>
        <fullName evidence="2">Uncharacterized protein</fullName>
    </submittedName>
</protein>
<accession>A0A0F9GC73</accession>
<dbReference type="PANTHER" id="PTHR36566:SF1">
    <property type="entry name" value="PYRIDINIUM-3,5-BISTHIOCARBOXYLIC ACID MONONUCLEOTIDE NICKEL INSERTION PROTEIN"/>
    <property type="match status" value="1"/>
</dbReference>
<dbReference type="InterPro" id="IPR002822">
    <property type="entry name" value="Ni_insertion"/>
</dbReference>
<gene>
    <name evidence="2" type="ORF">LCGC14_1845700</name>
</gene>
<dbReference type="AlphaFoldDB" id="A0A0F9GC73"/>
<sequence>GLFGIGARDVFVTNILMKKSRPGLLISVLLERNLIEEVLDYIFRSTSTIGIRYYPVNRAALKRNSKIKNTGAGSIRFKEVLLPDGSKKEFPEFEDIRKKAQELGIPVYQVYGRL</sequence>
<feature type="non-terminal residue" evidence="2">
    <location>
        <position position="1"/>
    </location>
</feature>
<name>A0A0F9GC73_9ZZZZ</name>
<reference evidence="2" key="1">
    <citation type="journal article" date="2015" name="Nature">
        <title>Complex archaea that bridge the gap between prokaryotes and eukaryotes.</title>
        <authorList>
            <person name="Spang A."/>
            <person name="Saw J.H."/>
            <person name="Jorgensen S.L."/>
            <person name="Zaremba-Niedzwiedzka K."/>
            <person name="Martijn J."/>
            <person name="Lind A.E."/>
            <person name="van Eijk R."/>
            <person name="Schleper C."/>
            <person name="Guy L."/>
            <person name="Ettema T.J."/>
        </authorList>
    </citation>
    <scope>NUCLEOTIDE SEQUENCE</scope>
</reference>
<organism evidence="2">
    <name type="scientific">marine sediment metagenome</name>
    <dbReference type="NCBI Taxonomy" id="412755"/>
    <lineage>
        <taxon>unclassified sequences</taxon>
        <taxon>metagenomes</taxon>
        <taxon>ecological metagenomes</taxon>
    </lineage>
</organism>
<proteinExistence type="predicted"/>
<dbReference type="PANTHER" id="PTHR36566">
    <property type="entry name" value="NICKEL INSERTION PROTEIN-RELATED"/>
    <property type="match status" value="1"/>
</dbReference>
<dbReference type="EMBL" id="LAZR01018464">
    <property type="protein sequence ID" value="KKL96318.1"/>
    <property type="molecule type" value="Genomic_DNA"/>
</dbReference>
<comment type="caution">
    <text evidence="2">The sequence shown here is derived from an EMBL/GenBank/DDBJ whole genome shotgun (WGS) entry which is preliminary data.</text>
</comment>
<evidence type="ECO:0000256" key="1">
    <source>
        <dbReference type="ARBA" id="ARBA00022596"/>
    </source>
</evidence>
<dbReference type="Pfam" id="PF01969">
    <property type="entry name" value="Ni_insertion"/>
    <property type="match status" value="1"/>
</dbReference>
<keyword evidence="1" id="KW-0533">Nickel</keyword>
<evidence type="ECO:0000313" key="2">
    <source>
        <dbReference type="EMBL" id="KKL96318.1"/>
    </source>
</evidence>